<dbReference type="OrthoDB" id="25996at2"/>
<gene>
    <name evidence="8" type="ORF">FOJ82_15725</name>
</gene>
<dbReference type="EMBL" id="VKKG01000008">
    <property type="protein sequence ID" value="TRY16631.1"/>
    <property type="molecule type" value="Genomic_DNA"/>
</dbReference>
<proteinExistence type="predicted"/>
<dbReference type="PROSITE" id="PS50059">
    <property type="entry name" value="FKBP_PPIASE"/>
    <property type="match status" value="2"/>
</dbReference>
<evidence type="ECO:0000256" key="3">
    <source>
        <dbReference type="ARBA" id="ARBA00023110"/>
    </source>
</evidence>
<dbReference type="SUPFAM" id="SSF54534">
    <property type="entry name" value="FKBP-like"/>
    <property type="match status" value="2"/>
</dbReference>
<dbReference type="InterPro" id="IPR046357">
    <property type="entry name" value="PPIase_dom_sf"/>
</dbReference>
<keyword evidence="9" id="KW-1185">Reference proteome</keyword>
<dbReference type="Gene3D" id="3.10.50.40">
    <property type="match status" value="2"/>
</dbReference>
<name>A0A553JVZ6_9ACTN</name>
<keyword evidence="3 5" id="KW-0697">Rotamase</keyword>
<evidence type="ECO:0000256" key="4">
    <source>
        <dbReference type="ARBA" id="ARBA00023235"/>
    </source>
</evidence>
<dbReference type="Proteomes" id="UP000317638">
    <property type="component" value="Unassembled WGS sequence"/>
</dbReference>
<dbReference type="PANTHER" id="PTHR45779:SF7">
    <property type="entry name" value="PEPTIDYLPROLYL ISOMERASE"/>
    <property type="match status" value="1"/>
</dbReference>
<dbReference type="EC" id="5.2.1.8" evidence="2 5"/>
<dbReference type="AlphaFoldDB" id="A0A553JVZ6"/>
<evidence type="ECO:0000256" key="2">
    <source>
        <dbReference type="ARBA" id="ARBA00013194"/>
    </source>
</evidence>
<feature type="compositionally biased region" description="Low complexity" evidence="6">
    <location>
        <begin position="61"/>
        <end position="84"/>
    </location>
</feature>
<accession>A0A553JVZ6</accession>
<evidence type="ECO:0000256" key="5">
    <source>
        <dbReference type="PROSITE-ProRule" id="PRU00277"/>
    </source>
</evidence>
<evidence type="ECO:0000313" key="8">
    <source>
        <dbReference type="EMBL" id="TRY16631.1"/>
    </source>
</evidence>
<evidence type="ECO:0000313" key="9">
    <source>
        <dbReference type="Proteomes" id="UP000317638"/>
    </source>
</evidence>
<comment type="caution">
    <text evidence="8">The sequence shown here is derived from an EMBL/GenBank/DDBJ whole genome shotgun (WGS) entry which is preliminary data.</text>
</comment>
<reference evidence="8 9" key="1">
    <citation type="submission" date="2019-07" db="EMBL/GenBank/DDBJ databases">
        <authorList>
            <person name="Zhou L.-Y."/>
        </authorList>
    </citation>
    <scope>NUCLEOTIDE SEQUENCE [LARGE SCALE GENOMIC DNA]</scope>
    <source>
        <strain evidence="8 9">YIM 101269</strain>
    </source>
</reference>
<organism evidence="8 9">
    <name type="scientific">Tessaracoccus rhinocerotis</name>
    <dbReference type="NCBI Taxonomy" id="1689449"/>
    <lineage>
        <taxon>Bacteria</taxon>
        <taxon>Bacillati</taxon>
        <taxon>Actinomycetota</taxon>
        <taxon>Actinomycetes</taxon>
        <taxon>Propionibacteriales</taxon>
        <taxon>Propionibacteriaceae</taxon>
        <taxon>Tessaracoccus</taxon>
    </lineage>
</organism>
<evidence type="ECO:0000256" key="1">
    <source>
        <dbReference type="ARBA" id="ARBA00000971"/>
    </source>
</evidence>
<evidence type="ECO:0000256" key="6">
    <source>
        <dbReference type="SAM" id="MobiDB-lite"/>
    </source>
</evidence>
<dbReference type="GO" id="GO:0003755">
    <property type="term" value="F:peptidyl-prolyl cis-trans isomerase activity"/>
    <property type="evidence" value="ECO:0007669"/>
    <property type="project" value="UniProtKB-KW"/>
</dbReference>
<protein>
    <recommendedName>
        <fullName evidence="2 5">peptidylprolyl isomerase</fullName>
        <ecNumber evidence="2 5">5.2.1.8</ecNumber>
    </recommendedName>
</protein>
<feature type="domain" description="PPIase FKBP-type" evidence="7">
    <location>
        <begin position="131"/>
        <end position="218"/>
    </location>
</feature>
<dbReference type="InterPro" id="IPR044609">
    <property type="entry name" value="FKBP2/11"/>
</dbReference>
<dbReference type="InterPro" id="IPR001179">
    <property type="entry name" value="PPIase_FKBP_dom"/>
</dbReference>
<feature type="region of interest" description="Disordered" evidence="6">
    <location>
        <begin position="47"/>
        <end position="84"/>
    </location>
</feature>
<feature type="compositionally biased region" description="Polar residues" evidence="6">
    <location>
        <begin position="48"/>
        <end position="59"/>
    </location>
</feature>
<dbReference type="PANTHER" id="PTHR45779">
    <property type="entry name" value="PEPTIDYLPROLYL ISOMERASE"/>
    <property type="match status" value="1"/>
</dbReference>
<dbReference type="Pfam" id="PF00254">
    <property type="entry name" value="FKBP_C"/>
    <property type="match status" value="2"/>
</dbReference>
<keyword evidence="4 5" id="KW-0413">Isomerase</keyword>
<feature type="domain" description="PPIase FKBP-type" evidence="7">
    <location>
        <begin position="273"/>
        <end position="357"/>
    </location>
</feature>
<comment type="catalytic activity">
    <reaction evidence="1 5">
        <text>[protein]-peptidylproline (omega=180) = [protein]-peptidylproline (omega=0)</text>
        <dbReference type="Rhea" id="RHEA:16237"/>
        <dbReference type="Rhea" id="RHEA-COMP:10747"/>
        <dbReference type="Rhea" id="RHEA-COMP:10748"/>
        <dbReference type="ChEBI" id="CHEBI:83833"/>
        <dbReference type="ChEBI" id="CHEBI:83834"/>
        <dbReference type="EC" id="5.2.1.8"/>
    </reaction>
</comment>
<sequence>MRRARIPDEGWFRASGRIPGVSFTRDLNRPRRALVALVAIAGLGLSACGQSTTDGTPTPDTEATSTASAGESPSTSPSPTATITPSTDLEAITVTEGDVPEVTIPAPWGIDETRTKVLVPGPEGGQVLTETSTVSLNYAGYNGRTGEVFDSSWERGAPTSFSLQEVVPGFTKGLTGQSVGSRVLIAMPSEDGYAQGNPNAGIEVGDSLVFVVDIISANFEEATGAPVEPAAELPVVDMASGTPELSAPSGEPPTELVVQPLVQGAGTATVSETSTIQVKYRSWVWATGELLEDAWRPQQGPLDSLIEGWKQGLAGLPTGTRVMLVVPPELAYPDGDAQTGLDAGQTLVYVIDILDATSAS</sequence>
<evidence type="ECO:0000259" key="7">
    <source>
        <dbReference type="PROSITE" id="PS50059"/>
    </source>
</evidence>